<keyword evidence="2" id="KW-0472">Membrane</keyword>
<keyword evidence="4" id="KW-1185">Reference proteome</keyword>
<protein>
    <submittedName>
        <fullName evidence="3">Uncharacterized protein</fullName>
    </submittedName>
</protein>
<comment type="caution">
    <text evidence="3">The sequence shown here is derived from an EMBL/GenBank/DDBJ whole genome shotgun (WGS) entry which is preliminary data.</text>
</comment>
<dbReference type="RefSeq" id="XP_060357896.1">
    <property type="nucleotide sequence ID" value="XM_060512981.1"/>
</dbReference>
<gene>
    <name evidence="3" type="ORF">BDZ83DRAFT_736030</name>
</gene>
<sequence>MQHDANINSLSPLAYRPDGQPVSPSSSRRTSLASNRDHPLEPGARQCLPEADDAAIEDLASTITGPRISTDGTTKYDRVAEDDTDGAIPSVDLPSNRLGFFTIATDCAAIVLPLGLIVFITIVWRLDGSESTESSRGAWRNAITILATVFPILFASVVGRLTYEAARWKLETGTTLGSLEQFLGSRTVGATLLNLIQLRLFNIVGAALVLIWALSPLGTQSILRMMSSEIAPDNRNTTITYFDTNAESQAIQWATWVGFSYSTSMASFRPMSTLYNTLISMPEGLKADALDVWGNVKIPFLKRFDTNDWMDLDRDLNVNEYSSLAGVPLNSIGVGHTVFSLESSYISLDCSAVETLKMNLGDDDLLKEEVFHDDLSAASLAVDTKYTRNANLSNGTWHGYDYTRNVSGLDSTWILALDRFVDRIWSMKPADYPTNPVVGPLHGRVEEMHRPLLFKDEQHIDAGSTTLLFQSIFPPQEKHPGCSAKSLCRVSQEYVESRVNCSRTTRTDKHKCTVVAQRKSQKQNASGDISQLSFPAVFDFVSRELPLSIGGSTAYKSEFSLYHLADPGLKQLRYDEYCIIENVTAKDMGIRLSQLLNTYLLISQLSFEIAKWDADKPTFGAKVSIDAETSTPVLKFQIFPLWLTLFLVASVGLLAAGFSSVILKHRTYGPEILGYASTVLRDSRFFDVPRDYRGLDGINLSRKMKSERLQFGLIQDLKEGQPRMGVGHQESTDRLRTQ</sequence>
<feature type="transmembrane region" description="Helical" evidence="2">
    <location>
        <begin position="639"/>
        <end position="663"/>
    </location>
</feature>
<feature type="transmembrane region" description="Helical" evidence="2">
    <location>
        <begin position="98"/>
        <end position="126"/>
    </location>
</feature>
<evidence type="ECO:0000313" key="3">
    <source>
        <dbReference type="EMBL" id="KAK1706768.1"/>
    </source>
</evidence>
<dbReference type="GeneID" id="85396879"/>
<feature type="region of interest" description="Disordered" evidence="1">
    <location>
        <begin position="1"/>
        <end position="49"/>
    </location>
</feature>
<proteinExistence type="predicted"/>
<evidence type="ECO:0000256" key="2">
    <source>
        <dbReference type="SAM" id="Phobius"/>
    </source>
</evidence>
<name>A0AAD8X9D1_GLOAC</name>
<dbReference type="Proteomes" id="UP001244207">
    <property type="component" value="Unassembled WGS sequence"/>
</dbReference>
<dbReference type="AlphaFoldDB" id="A0AAD8X9D1"/>
<feature type="transmembrane region" description="Helical" evidence="2">
    <location>
        <begin position="200"/>
        <end position="218"/>
    </location>
</feature>
<dbReference type="EMBL" id="JAHMHS010000222">
    <property type="protein sequence ID" value="KAK1706768.1"/>
    <property type="molecule type" value="Genomic_DNA"/>
</dbReference>
<keyword evidence="2" id="KW-1133">Transmembrane helix</keyword>
<feature type="compositionally biased region" description="Low complexity" evidence="1">
    <location>
        <begin position="23"/>
        <end position="34"/>
    </location>
</feature>
<feature type="compositionally biased region" description="Polar residues" evidence="1">
    <location>
        <begin position="1"/>
        <end position="11"/>
    </location>
</feature>
<feature type="transmembrane region" description="Helical" evidence="2">
    <location>
        <begin position="138"/>
        <end position="159"/>
    </location>
</feature>
<reference evidence="3" key="1">
    <citation type="submission" date="2021-12" db="EMBL/GenBank/DDBJ databases">
        <title>Comparative genomics, transcriptomics and evolutionary studies reveal genomic signatures of adaptation to plant cell wall in hemibiotrophic fungi.</title>
        <authorList>
            <consortium name="DOE Joint Genome Institute"/>
            <person name="Baroncelli R."/>
            <person name="Diaz J.F."/>
            <person name="Benocci T."/>
            <person name="Peng M."/>
            <person name="Battaglia E."/>
            <person name="Haridas S."/>
            <person name="Andreopoulos W."/>
            <person name="Labutti K."/>
            <person name="Pangilinan J."/>
            <person name="Floch G.L."/>
            <person name="Makela M.R."/>
            <person name="Henrissat B."/>
            <person name="Grigoriev I.V."/>
            <person name="Crouch J.A."/>
            <person name="De Vries R.P."/>
            <person name="Sukno S.A."/>
            <person name="Thon M.R."/>
        </authorList>
    </citation>
    <scope>NUCLEOTIDE SEQUENCE</scope>
    <source>
        <strain evidence="3">CBS 112980</strain>
    </source>
</reference>
<accession>A0AAD8X9D1</accession>
<evidence type="ECO:0000256" key="1">
    <source>
        <dbReference type="SAM" id="MobiDB-lite"/>
    </source>
</evidence>
<evidence type="ECO:0000313" key="4">
    <source>
        <dbReference type="Proteomes" id="UP001244207"/>
    </source>
</evidence>
<keyword evidence="2" id="KW-0812">Transmembrane</keyword>
<organism evidence="3 4">
    <name type="scientific">Glomerella acutata</name>
    <name type="common">Colletotrichum acutatum</name>
    <dbReference type="NCBI Taxonomy" id="27357"/>
    <lineage>
        <taxon>Eukaryota</taxon>
        <taxon>Fungi</taxon>
        <taxon>Dikarya</taxon>
        <taxon>Ascomycota</taxon>
        <taxon>Pezizomycotina</taxon>
        <taxon>Sordariomycetes</taxon>
        <taxon>Hypocreomycetidae</taxon>
        <taxon>Glomerellales</taxon>
        <taxon>Glomerellaceae</taxon>
        <taxon>Colletotrichum</taxon>
        <taxon>Colletotrichum acutatum species complex</taxon>
    </lineage>
</organism>